<dbReference type="GO" id="GO:0005886">
    <property type="term" value="C:plasma membrane"/>
    <property type="evidence" value="ECO:0007669"/>
    <property type="project" value="UniProtKB-SubCell"/>
</dbReference>
<dbReference type="Proteomes" id="UP000310016">
    <property type="component" value="Unassembled WGS sequence"/>
</dbReference>
<dbReference type="InterPro" id="IPR025937">
    <property type="entry name" value="PDGLE_dom"/>
</dbReference>
<feature type="domain" description="PDGLE" evidence="8">
    <location>
        <begin position="209"/>
        <end position="291"/>
    </location>
</feature>
<dbReference type="AlphaFoldDB" id="A0A4U0QEB3"/>
<feature type="transmembrane region" description="Helical" evidence="7">
    <location>
        <begin position="12"/>
        <end position="32"/>
    </location>
</feature>
<name>A0A4U0QEB3_9NEIS</name>
<keyword evidence="2" id="KW-0813">Transport</keyword>
<keyword evidence="10" id="KW-1185">Reference proteome</keyword>
<organism evidence="9 10">
    <name type="scientific">Chitiniphilus eburneus</name>
    <dbReference type="NCBI Taxonomy" id="2571148"/>
    <lineage>
        <taxon>Bacteria</taxon>
        <taxon>Pseudomonadati</taxon>
        <taxon>Pseudomonadota</taxon>
        <taxon>Betaproteobacteria</taxon>
        <taxon>Neisseriales</taxon>
        <taxon>Chitinibacteraceae</taxon>
        <taxon>Chitiniphilus</taxon>
    </lineage>
</organism>
<feature type="transmembrane region" description="Helical" evidence="7">
    <location>
        <begin position="103"/>
        <end position="127"/>
    </location>
</feature>
<evidence type="ECO:0000256" key="3">
    <source>
        <dbReference type="ARBA" id="ARBA00022475"/>
    </source>
</evidence>
<reference evidence="9 10" key="1">
    <citation type="submission" date="2019-04" db="EMBL/GenBank/DDBJ databases">
        <title>Chitiniphilus eburnea sp. nov., a novel chitinolytic bacterium isolated from aquaculture sludge.</title>
        <authorList>
            <person name="Sheng M."/>
        </authorList>
    </citation>
    <scope>NUCLEOTIDE SEQUENCE [LARGE SCALE GENOMIC DNA]</scope>
    <source>
        <strain evidence="9 10">HX-2-15</strain>
    </source>
</reference>
<dbReference type="Pfam" id="PF13190">
    <property type="entry name" value="PDGLE"/>
    <property type="match status" value="1"/>
</dbReference>
<proteinExistence type="predicted"/>
<accession>A0A4U0QEB3</accession>
<dbReference type="EMBL" id="SUMF01000006">
    <property type="protein sequence ID" value="TJZ74204.1"/>
    <property type="molecule type" value="Genomic_DNA"/>
</dbReference>
<feature type="transmembrane region" description="Helical" evidence="7">
    <location>
        <begin position="172"/>
        <end position="195"/>
    </location>
</feature>
<dbReference type="PANTHER" id="PTHR34229:SF1">
    <property type="entry name" value="METAL TRANSPORT PROTEIN HI_1621-RELATED"/>
    <property type="match status" value="1"/>
</dbReference>
<evidence type="ECO:0000256" key="7">
    <source>
        <dbReference type="SAM" id="Phobius"/>
    </source>
</evidence>
<dbReference type="InterPro" id="IPR002751">
    <property type="entry name" value="CbiM/NikMN"/>
</dbReference>
<feature type="transmembrane region" description="Helical" evidence="7">
    <location>
        <begin position="265"/>
        <end position="290"/>
    </location>
</feature>
<dbReference type="OrthoDB" id="5395048at2"/>
<evidence type="ECO:0000256" key="6">
    <source>
        <dbReference type="ARBA" id="ARBA00023136"/>
    </source>
</evidence>
<evidence type="ECO:0000256" key="2">
    <source>
        <dbReference type="ARBA" id="ARBA00022448"/>
    </source>
</evidence>
<comment type="caution">
    <text evidence="9">The sequence shown here is derived from an EMBL/GenBank/DDBJ whole genome shotgun (WGS) entry which is preliminary data.</text>
</comment>
<feature type="transmembrane region" description="Helical" evidence="7">
    <location>
        <begin position="68"/>
        <end position="97"/>
    </location>
</feature>
<feature type="transmembrane region" description="Helical" evidence="7">
    <location>
        <begin position="207"/>
        <end position="225"/>
    </location>
</feature>
<comment type="subcellular location">
    <subcellularLocation>
        <location evidence="1">Cell membrane</location>
        <topology evidence="1">Multi-pass membrane protein</topology>
    </subcellularLocation>
</comment>
<keyword evidence="4 7" id="KW-0812">Transmembrane</keyword>
<evidence type="ECO:0000313" key="10">
    <source>
        <dbReference type="Proteomes" id="UP000310016"/>
    </source>
</evidence>
<dbReference type="GO" id="GO:0000041">
    <property type="term" value="P:transition metal ion transport"/>
    <property type="evidence" value="ECO:0007669"/>
    <property type="project" value="InterPro"/>
</dbReference>
<keyword evidence="5 7" id="KW-1133">Transmembrane helix</keyword>
<evidence type="ECO:0000313" key="9">
    <source>
        <dbReference type="EMBL" id="TJZ74204.1"/>
    </source>
</evidence>
<evidence type="ECO:0000256" key="4">
    <source>
        <dbReference type="ARBA" id="ARBA00022692"/>
    </source>
</evidence>
<dbReference type="Pfam" id="PF01891">
    <property type="entry name" value="CbiM"/>
    <property type="match status" value="1"/>
</dbReference>
<evidence type="ECO:0000256" key="5">
    <source>
        <dbReference type="ARBA" id="ARBA00022989"/>
    </source>
</evidence>
<dbReference type="PANTHER" id="PTHR34229">
    <property type="entry name" value="METAL TRANSPORT PROTEIN HI_1621-RELATED"/>
    <property type="match status" value="1"/>
</dbReference>
<dbReference type="Gene3D" id="1.10.1760.20">
    <property type="match status" value="1"/>
</dbReference>
<sequence length="298" mass="29912">MHIPNEMLNGSICPVSAAVAVAGIVLAARFAIRSVNKPGALRFAAVAALIFAGQMINFPVQDGTSGHLLGGVLASAMLGVPFGVLALALVVAVQSLVFADGGLLVLGVNVFNMALLGAGAGGLLHAFLLKRGMGRNLSLLLAGWASIMLAATACSVELALSGTITAGKVLPAMLGVHALIGIGEALITLLLVNALNSKRAMSGSWQFAAPCLAALLIGTMLSPFASGYPDGLEWVAHQYGFLKESAPLFVAPLADYAVPGLGDSAISTALAGLAGVLLMLGAGSLLAGLLRARSAPVL</sequence>
<gene>
    <name evidence="9" type="ORF">FAZ21_07895</name>
</gene>
<evidence type="ECO:0000256" key="1">
    <source>
        <dbReference type="ARBA" id="ARBA00004651"/>
    </source>
</evidence>
<keyword evidence="3" id="KW-1003">Cell membrane</keyword>
<feature type="transmembrane region" description="Helical" evidence="7">
    <location>
        <begin position="38"/>
        <end position="56"/>
    </location>
</feature>
<feature type="transmembrane region" description="Helical" evidence="7">
    <location>
        <begin position="139"/>
        <end position="160"/>
    </location>
</feature>
<evidence type="ECO:0000259" key="8">
    <source>
        <dbReference type="Pfam" id="PF13190"/>
    </source>
</evidence>
<protein>
    <submittedName>
        <fullName evidence="9">Cobalamin biosynthesis protein CbiM</fullName>
    </submittedName>
</protein>
<dbReference type="RefSeq" id="WP_136772728.1">
    <property type="nucleotide sequence ID" value="NZ_CP156074.1"/>
</dbReference>
<keyword evidence="6 7" id="KW-0472">Membrane</keyword>